<dbReference type="RefSeq" id="WP_074265121.1">
    <property type="nucleotide sequence ID" value="NZ_FSRM01000001.1"/>
</dbReference>
<dbReference type="CDD" id="cd04301">
    <property type="entry name" value="NAT_SF"/>
    <property type="match status" value="1"/>
</dbReference>
<protein>
    <submittedName>
        <fullName evidence="2">Putative acetyltransferase</fullName>
    </submittedName>
</protein>
<dbReference type="SUPFAM" id="SSF55729">
    <property type="entry name" value="Acyl-CoA N-acyltransferases (Nat)"/>
    <property type="match status" value="1"/>
</dbReference>
<keyword evidence="2" id="KW-0808">Transferase</keyword>
<name>A0A1N6HDE8_9BURK</name>
<gene>
    <name evidence="2" type="ORF">SAMN05444168_3192</name>
</gene>
<dbReference type="OrthoDB" id="336415at2"/>
<dbReference type="Gene3D" id="3.40.630.30">
    <property type="match status" value="1"/>
</dbReference>
<dbReference type="AlphaFoldDB" id="A0A1N6HDE8"/>
<evidence type="ECO:0000313" key="3">
    <source>
        <dbReference type="Proteomes" id="UP000184693"/>
    </source>
</evidence>
<sequence>MNTSSVRFEREAQVTPRVVVRACEASDMEAIADVMCQPGVRRGTLTIGYRTAEGLREWLAKLPAGSINVCAELDGRVVGHAGLLAKTPRRAHIGAIGISVHDAFQGRGVGAALLAALVECADGSLGLRRLELTVFADNVAAIALYRRFGFVEEGRSRGYAMRDGQLADVLHMARLVDAPSFVQH</sequence>
<feature type="domain" description="N-acetyltransferase" evidence="1">
    <location>
        <begin position="18"/>
        <end position="177"/>
    </location>
</feature>
<dbReference type="InterPro" id="IPR000182">
    <property type="entry name" value="GNAT_dom"/>
</dbReference>
<dbReference type="GO" id="GO:0016747">
    <property type="term" value="F:acyltransferase activity, transferring groups other than amino-acyl groups"/>
    <property type="evidence" value="ECO:0007669"/>
    <property type="project" value="InterPro"/>
</dbReference>
<organism evidence="2 3">
    <name type="scientific">Paraburkholderia phenazinium</name>
    <dbReference type="NCBI Taxonomy" id="60549"/>
    <lineage>
        <taxon>Bacteria</taxon>
        <taxon>Pseudomonadati</taxon>
        <taxon>Pseudomonadota</taxon>
        <taxon>Betaproteobacteria</taxon>
        <taxon>Burkholderiales</taxon>
        <taxon>Burkholderiaceae</taxon>
        <taxon>Paraburkholderia</taxon>
    </lineage>
</organism>
<dbReference type="PANTHER" id="PTHR43617:SF22">
    <property type="entry name" value="L-AMINO ACID N-ACETYLTRANSFERASE AAAT"/>
    <property type="match status" value="1"/>
</dbReference>
<dbReference type="Proteomes" id="UP000184693">
    <property type="component" value="Unassembled WGS sequence"/>
</dbReference>
<proteinExistence type="predicted"/>
<dbReference type="PROSITE" id="PS51186">
    <property type="entry name" value="GNAT"/>
    <property type="match status" value="1"/>
</dbReference>
<dbReference type="PANTHER" id="PTHR43617">
    <property type="entry name" value="L-AMINO ACID N-ACETYLTRANSFERASE"/>
    <property type="match status" value="1"/>
</dbReference>
<dbReference type="InterPro" id="IPR016181">
    <property type="entry name" value="Acyl_CoA_acyltransferase"/>
</dbReference>
<accession>A0A1N6HDE8</accession>
<dbReference type="InterPro" id="IPR050276">
    <property type="entry name" value="MshD_Acetyltransferase"/>
</dbReference>
<reference evidence="2 3" key="1">
    <citation type="submission" date="2016-11" db="EMBL/GenBank/DDBJ databases">
        <authorList>
            <person name="Jaros S."/>
            <person name="Januszkiewicz K."/>
            <person name="Wedrychowicz H."/>
        </authorList>
    </citation>
    <scope>NUCLEOTIDE SEQUENCE [LARGE SCALE GENOMIC DNA]</scope>
    <source>
        <strain evidence="2 3">GAS86</strain>
    </source>
</reference>
<evidence type="ECO:0000259" key="1">
    <source>
        <dbReference type="PROSITE" id="PS51186"/>
    </source>
</evidence>
<dbReference type="Pfam" id="PF00583">
    <property type="entry name" value="Acetyltransf_1"/>
    <property type="match status" value="1"/>
</dbReference>
<evidence type="ECO:0000313" key="2">
    <source>
        <dbReference type="EMBL" id="SIO17812.1"/>
    </source>
</evidence>
<dbReference type="EMBL" id="FSRM01000001">
    <property type="protein sequence ID" value="SIO17812.1"/>
    <property type="molecule type" value="Genomic_DNA"/>
</dbReference>